<keyword evidence="8" id="KW-0808">Transferase</keyword>
<dbReference type="SUPFAM" id="SSF47644">
    <property type="entry name" value="Methionine synthase domain"/>
    <property type="match status" value="1"/>
</dbReference>
<dbReference type="EMBL" id="CP002101">
    <property type="protein sequence ID" value="AEH60234.1"/>
    <property type="molecule type" value="Genomic_DNA"/>
</dbReference>
<dbReference type="Proteomes" id="UP000006622">
    <property type="component" value="Chromosome"/>
</dbReference>
<feature type="domain" description="B12-binding N-terminal" evidence="7">
    <location>
        <begin position="1"/>
        <end position="91"/>
    </location>
</feature>
<sequence>MEEKEILSGLTDAVVNGKKDQATELSEKALEAGIDPYKAIVEGLAKGMEIMSDKYENGEVFMPHLLMSSNAMYGGMDVLTPHLKQEGGEKAAVLVIGTAEGDVHDIGKNLVKTMMSAVGFDVVDLGKDVPIPEFAEAVEKNKADAVSISTLMTSTMDNMENTVKDLQSKGLRDKVKIIVGGAPVTEAFAKDIGADQYKDDAMGAARWAKEAVKELDPARWD</sequence>
<dbReference type="SMART" id="SM01018">
    <property type="entry name" value="B12-binding_2"/>
    <property type="match status" value="1"/>
</dbReference>
<dbReference type="InterPro" id="IPR006158">
    <property type="entry name" value="Cobalamin-bd"/>
</dbReference>
<dbReference type="Pfam" id="PF02310">
    <property type="entry name" value="B12-binding"/>
    <property type="match status" value="1"/>
</dbReference>
<dbReference type="SUPFAM" id="SSF52242">
    <property type="entry name" value="Cobalamin (vitamin B12)-binding domain"/>
    <property type="match status" value="1"/>
</dbReference>
<dbReference type="GO" id="GO:0046653">
    <property type="term" value="P:tetrahydrofolate metabolic process"/>
    <property type="evidence" value="ECO:0007669"/>
    <property type="project" value="TreeGrafter"/>
</dbReference>
<evidence type="ECO:0000313" key="9">
    <source>
        <dbReference type="Proteomes" id="UP000006622"/>
    </source>
</evidence>
<evidence type="ECO:0000259" key="7">
    <source>
        <dbReference type="PROSITE" id="PS51337"/>
    </source>
</evidence>
<dbReference type="HOGENOM" id="CLU_082102_1_0_2"/>
<dbReference type="OrthoDB" id="134276at2157"/>
<evidence type="ECO:0000256" key="4">
    <source>
        <dbReference type="ARBA" id="ARBA00022994"/>
    </source>
</evidence>
<reference evidence="8" key="1">
    <citation type="submission" date="2010-07" db="EMBL/GenBank/DDBJ databases">
        <title>The complete genome of Methanosalsum zhilinae DSM 4017.</title>
        <authorList>
            <consortium name="US DOE Joint Genome Institute (JGI-PGF)"/>
            <person name="Lucas S."/>
            <person name="Copeland A."/>
            <person name="Lapidus A."/>
            <person name="Glavina del Rio T."/>
            <person name="Dalin E."/>
            <person name="Tice H."/>
            <person name="Bruce D."/>
            <person name="Goodwin L."/>
            <person name="Pitluck S."/>
            <person name="Kyrpides N."/>
            <person name="Mavromatis K."/>
            <person name="Ovchinnikova G."/>
            <person name="Daligault H."/>
            <person name="Detter J.C."/>
            <person name="Han C."/>
            <person name="Tapia R."/>
            <person name="Larimer F."/>
            <person name="Land M."/>
            <person name="Hauser L."/>
            <person name="Markowitz V."/>
            <person name="Cheng J.-F."/>
            <person name="Hugenholtz P."/>
            <person name="Woyke T."/>
            <person name="Wu D."/>
            <person name="Spring S."/>
            <person name="Schueler E."/>
            <person name="Brambilla E."/>
            <person name="Klenk H.-P."/>
            <person name="Eisen J.A."/>
        </authorList>
    </citation>
    <scope>NUCLEOTIDE SEQUENCE</scope>
    <source>
        <strain evidence="8">DSM 4017</strain>
    </source>
</reference>
<dbReference type="GO" id="GO:0032259">
    <property type="term" value="P:methylation"/>
    <property type="evidence" value="ECO:0007669"/>
    <property type="project" value="UniProtKB-KW"/>
</dbReference>
<dbReference type="GO" id="GO:0015948">
    <property type="term" value="P:methanogenesis"/>
    <property type="evidence" value="ECO:0007669"/>
    <property type="project" value="UniProtKB-KW"/>
</dbReference>
<evidence type="ECO:0000256" key="3">
    <source>
        <dbReference type="ARBA" id="ARBA00022737"/>
    </source>
</evidence>
<dbReference type="AlphaFoldDB" id="F7XPA7"/>
<feature type="domain" description="B12-binding" evidence="6">
    <location>
        <begin position="91"/>
        <end position="221"/>
    </location>
</feature>
<dbReference type="RefSeq" id="WP_013897673.1">
    <property type="nucleotide sequence ID" value="NC_015676.1"/>
</dbReference>
<dbReference type="NCBIfam" id="TIGR02370">
    <property type="entry name" value="pyl_corrinoid"/>
    <property type="match status" value="1"/>
</dbReference>
<keyword evidence="3" id="KW-0677">Repeat</keyword>
<dbReference type="PROSITE" id="PS51337">
    <property type="entry name" value="B12_BINDING_NTER"/>
    <property type="match status" value="1"/>
</dbReference>
<dbReference type="PANTHER" id="PTHR45833">
    <property type="entry name" value="METHIONINE SYNTHASE"/>
    <property type="match status" value="1"/>
</dbReference>
<dbReference type="CDD" id="cd02070">
    <property type="entry name" value="corrinoid_protein_B12-BD"/>
    <property type="match status" value="1"/>
</dbReference>
<dbReference type="GO" id="GO:0005829">
    <property type="term" value="C:cytosol"/>
    <property type="evidence" value="ECO:0007669"/>
    <property type="project" value="TreeGrafter"/>
</dbReference>
<accession>F7XPA7</accession>
<dbReference type="Gene3D" id="3.40.50.280">
    <property type="entry name" value="Cobalamin-binding domain"/>
    <property type="match status" value="1"/>
</dbReference>
<gene>
    <name evidence="8" type="ordered locus">Mzhil_0358</name>
</gene>
<dbReference type="Pfam" id="PF02607">
    <property type="entry name" value="B12-binding_2"/>
    <property type="match status" value="1"/>
</dbReference>
<keyword evidence="5" id="KW-0170">Cobalt</keyword>
<organism evidence="8 9">
    <name type="scientific">Methanosalsum zhilinae (strain DSM 4017 / NBRC 107636 / OCM 62 / WeN5)</name>
    <name type="common">Methanohalophilus zhilinae</name>
    <dbReference type="NCBI Taxonomy" id="679901"/>
    <lineage>
        <taxon>Archaea</taxon>
        <taxon>Methanobacteriati</taxon>
        <taxon>Methanobacteriota</taxon>
        <taxon>Stenosarchaea group</taxon>
        <taxon>Methanomicrobia</taxon>
        <taxon>Methanosarcinales</taxon>
        <taxon>Methanosarcinaceae</taxon>
        <taxon>Methanosalsum</taxon>
    </lineage>
</organism>
<proteinExistence type="inferred from homology"/>
<dbReference type="STRING" id="679901.Mzhil_0358"/>
<keyword evidence="9" id="KW-1185">Reference proteome</keyword>
<dbReference type="InterPro" id="IPR003759">
    <property type="entry name" value="Cbl-bd_cap"/>
</dbReference>
<evidence type="ECO:0000256" key="2">
    <source>
        <dbReference type="ARBA" id="ARBA00022723"/>
    </source>
</evidence>
<dbReference type="GeneID" id="10821963"/>
<evidence type="ECO:0000313" key="8">
    <source>
        <dbReference type="EMBL" id="AEH60234.1"/>
    </source>
</evidence>
<dbReference type="InterPro" id="IPR012741">
    <property type="entry name" value="Corrinoid_p"/>
</dbReference>
<dbReference type="GO" id="GO:0008705">
    <property type="term" value="F:methionine synthase activity"/>
    <property type="evidence" value="ECO:0007669"/>
    <property type="project" value="TreeGrafter"/>
</dbReference>
<protein>
    <submittedName>
        <fullName evidence="8">Methyltransferase cognate corrinoid protein</fullName>
    </submittedName>
</protein>
<evidence type="ECO:0000256" key="5">
    <source>
        <dbReference type="ARBA" id="ARBA00023285"/>
    </source>
</evidence>
<dbReference type="FunFam" id="3.40.50.280:FF:000003">
    <property type="entry name" value="Dimethylamine methyltransferase corrinoid protein"/>
    <property type="match status" value="1"/>
</dbReference>
<keyword evidence="2" id="KW-0479">Metal-binding</keyword>
<dbReference type="GO" id="GO:0050897">
    <property type="term" value="F:cobalt ion binding"/>
    <property type="evidence" value="ECO:0007669"/>
    <property type="project" value="InterPro"/>
</dbReference>
<dbReference type="InterPro" id="IPR050554">
    <property type="entry name" value="Met_Synthase/Corrinoid"/>
</dbReference>
<evidence type="ECO:0000256" key="1">
    <source>
        <dbReference type="ARBA" id="ARBA00010854"/>
    </source>
</evidence>
<name>F7XPA7_METZD</name>
<dbReference type="FunFam" id="1.10.1240.10:FF:000004">
    <property type="entry name" value="Monomethylamine methyltransferase corrinoid protein"/>
    <property type="match status" value="1"/>
</dbReference>
<dbReference type="KEGG" id="mzh:Mzhil_0358"/>
<keyword evidence="4" id="KW-0484">Methanogenesis</keyword>
<comment type="similarity">
    <text evidence="1">Belongs to the methylamine corrinoid protein family.</text>
</comment>
<dbReference type="InterPro" id="IPR036724">
    <property type="entry name" value="Cobalamin-bd_sf"/>
</dbReference>
<dbReference type="PROSITE" id="PS51332">
    <property type="entry name" value="B12_BINDING"/>
    <property type="match status" value="1"/>
</dbReference>
<keyword evidence="8" id="KW-0489">Methyltransferase</keyword>
<dbReference type="GO" id="GO:0050667">
    <property type="term" value="P:homocysteine metabolic process"/>
    <property type="evidence" value="ECO:0007669"/>
    <property type="project" value="TreeGrafter"/>
</dbReference>
<dbReference type="GO" id="GO:0031419">
    <property type="term" value="F:cobalamin binding"/>
    <property type="evidence" value="ECO:0007669"/>
    <property type="project" value="InterPro"/>
</dbReference>
<dbReference type="InterPro" id="IPR036594">
    <property type="entry name" value="Meth_synthase_dom"/>
</dbReference>
<evidence type="ECO:0000259" key="6">
    <source>
        <dbReference type="PROSITE" id="PS51332"/>
    </source>
</evidence>
<dbReference type="PANTHER" id="PTHR45833:SF1">
    <property type="entry name" value="METHIONINE SYNTHASE"/>
    <property type="match status" value="1"/>
</dbReference>
<dbReference type="Gene3D" id="1.10.1240.10">
    <property type="entry name" value="Methionine synthase domain"/>
    <property type="match status" value="1"/>
</dbReference>